<protein>
    <submittedName>
        <fullName evidence="3">Peptidase, S8 family</fullName>
    </submittedName>
</protein>
<evidence type="ECO:0000313" key="5">
    <source>
        <dbReference type="Proteomes" id="UP000253850"/>
    </source>
</evidence>
<feature type="domain" description="Peptidase S8/S53" evidence="2">
    <location>
        <begin position="274"/>
        <end position="526"/>
    </location>
</feature>
<evidence type="ECO:0000256" key="1">
    <source>
        <dbReference type="SAM" id="MobiDB-lite"/>
    </source>
</evidence>
<dbReference type="EMBL" id="CP031217">
    <property type="protein sequence ID" value="AXH12394.1"/>
    <property type="molecule type" value="Genomic_DNA"/>
</dbReference>
<dbReference type="EMBL" id="PDKM01000002">
    <property type="protein sequence ID" value="RXK10679.1"/>
    <property type="molecule type" value="Genomic_DNA"/>
</dbReference>
<dbReference type="Proteomes" id="UP000289193">
    <property type="component" value="Unassembled WGS sequence"/>
</dbReference>
<feature type="region of interest" description="Disordered" evidence="1">
    <location>
        <begin position="604"/>
        <end position="623"/>
    </location>
</feature>
<name>A0AAX2AB71_9BACT</name>
<dbReference type="Pfam" id="PF00082">
    <property type="entry name" value="Peptidase_S8"/>
    <property type="match status" value="1"/>
</dbReference>
<dbReference type="Gene3D" id="3.40.50.200">
    <property type="entry name" value="Peptidase S8/S53 domain"/>
    <property type="match status" value="1"/>
</dbReference>
<dbReference type="InterPro" id="IPR036852">
    <property type="entry name" value="Peptidase_S8/S53_dom_sf"/>
</dbReference>
<dbReference type="Proteomes" id="UP000253850">
    <property type="component" value="Chromosome"/>
</dbReference>
<gene>
    <name evidence="3" type="ORF">ABIV_1398</name>
    <name evidence="4" type="ORF">CRV05_05205</name>
</gene>
<evidence type="ECO:0000313" key="3">
    <source>
        <dbReference type="EMBL" id="AXH12394.1"/>
    </source>
</evidence>
<organism evidence="4 6">
    <name type="scientific">Halarcobacter bivalviorum</name>
    <dbReference type="NCBI Taxonomy" id="663364"/>
    <lineage>
        <taxon>Bacteria</taxon>
        <taxon>Pseudomonadati</taxon>
        <taxon>Campylobacterota</taxon>
        <taxon>Epsilonproteobacteria</taxon>
        <taxon>Campylobacterales</taxon>
        <taxon>Arcobacteraceae</taxon>
        <taxon>Halarcobacter</taxon>
    </lineage>
</organism>
<evidence type="ECO:0000259" key="2">
    <source>
        <dbReference type="Pfam" id="PF00082"/>
    </source>
</evidence>
<evidence type="ECO:0000313" key="4">
    <source>
        <dbReference type="EMBL" id="RXK10679.1"/>
    </source>
</evidence>
<sequence>MEKNNFILINGEKLILKAQPKKNSGGERQEVYTFEESAERLQKNLDQLIEYINKLPNEAMPQNKVVFSLYVHPAYIAKSHFPVNILKKYSAKVVGSKYSEINPEKQLPNQDKKDTNVYYILISRGNLENFRNEIFNLNQKNHKTDIQTIEKIKPFYNNEKIKFEDPLDNEEYEIVLHSFNDPEDSYILKDLSKYTKILNTKIINEFTDNVDGLTFIHAKLDKEKIKNIADYTFIRAIRIAQRIRNISIRSDSDTTSNNKFTLNTDYIDHSLNVAIFDGGFNSNSFMNQFVEYEDHTISKSNKYINHGIGVTSACLFGHIEDEEELIPYSNIKNYKILEDSCSSYSILKRIDKILRYEDIEFINLSIGPNQTIEDDDVHYWTAVLDKHFSTGDYFTCIAAGNSNERVHVPSDCVNAMAIGSANSNSNIWDRAFYSNIGPGRSPGFIKPDGIAFGGDSKNNKMFYVFNEYDNLIGTQGTSFASPYVLRTAIGIKAKYGSNLLPITLKAILIHHAEQSGNSSQEKIGWGRFNMNIDDMMTCHNHEIKVLYQGKINVKEYYRAEIPLPDIDIEGMLKIKATFCFSSSTDAEHPPSYTNHGLVATFIPHSEKKQKRKNGDLSESNKTDSFFSSSEMYTSEQELRRDSQKWETVLHSEKRKQASGLYKPYFEIKYHERAKGSDSSDTGELAFSLILTIESEKGVDIFNPVQIKYANILEQIQPKINIGTKITL</sequence>
<accession>A0AAX2AB71</accession>
<reference evidence="4 6" key="1">
    <citation type="submission" date="2017-10" db="EMBL/GenBank/DDBJ databases">
        <title>Genomics of the genus Arcobacter.</title>
        <authorList>
            <person name="Perez-Cataluna A."/>
            <person name="Figueras M.J."/>
        </authorList>
    </citation>
    <scope>NUCLEOTIDE SEQUENCE [LARGE SCALE GENOMIC DNA]</scope>
    <source>
        <strain evidence="4 6">CECT 7835</strain>
    </source>
</reference>
<dbReference type="InterPro" id="IPR034074">
    <property type="entry name" value="Y4bN_pept_dom"/>
</dbReference>
<dbReference type="InterPro" id="IPR000209">
    <property type="entry name" value="Peptidase_S8/S53_dom"/>
</dbReference>
<dbReference type="GO" id="GO:0004252">
    <property type="term" value="F:serine-type endopeptidase activity"/>
    <property type="evidence" value="ECO:0007669"/>
    <property type="project" value="InterPro"/>
</dbReference>
<dbReference type="RefSeq" id="WP_114839223.1">
    <property type="nucleotide sequence ID" value="NZ_CP031217.1"/>
</dbReference>
<proteinExistence type="predicted"/>
<dbReference type="SUPFAM" id="SSF52743">
    <property type="entry name" value="Subtilisin-like"/>
    <property type="match status" value="1"/>
</dbReference>
<reference evidence="3 5" key="2">
    <citation type="submission" date="2018-07" db="EMBL/GenBank/DDBJ databases">
        <title>Complete genome of the Arcobacter bivalviorum type strain LMG 26154.</title>
        <authorList>
            <person name="Miller W.G."/>
            <person name="Yee E."/>
            <person name="Bono J.L."/>
        </authorList>
    </citation>
    <scope>NUCLEOTIDE SEQUENCE [LARGE SCALE GENOMIC DNA]</scope>
    <source>
        <strain evidence="3 5">LMG 26154</strain>
    </source>
</reference>
<dbReference type="GO" id="GO:0006508">
    <property type="term" value="P:proteolysis"/>
    <property type="evidence" value="ECO:0007669"/>
    <property type="project" value="InterPro"/>
</dbReference>
<feature type="compositionally biased region" description="Basic and acidic residues" evidence="1">
    <location>
        <begin position="612"/>
        <end position="621"/>
    </location>
</feature>
<evidence type="ECO:0000313" key="6">
    <source>
        <dbReference type="Proteomes" id="UP000289193"/>
    </source>
</evidence>
<dbReference type="CDD" id="cd04847">
    <property type="entry name" value="Peptidases_S8_Subtilisin_like_2"/>
    <property type="match status" value="1"/>
</dbReference>
<dbReference type="AlphaFoldDB" id="A0AAX2AB71"/>
<keyword evidence="6" id="KW-1185">Reference proteome</keyword>
<dbReference type="KEGG" id="hbv:ABIV_1398"/>